<evidence type="ECO:0000313" key="3">
    <source>
        <dbReference type="Proteomes" id="UP000317663"/>
    </source>
</evidence>
<name>A0A502GR84_9GAMM</name>
<dbReference type="EMBL" id="RCZD01000003">
    <property type="protein sequence ID" value="TPG63443.1"/>
    <property type="molecule type" value="Genomic_DNA"/>
</dbReference>
<comment type="caution">
    <text evidence="2">The sequence shown here is derived from an EMBL/GenBank/DDBJ whole genome shotgun (WGS) entry which is preliminary data.</text>
</comment>
<evidence type="ECO:0000256" key="1">
    <source>
        <dbReference type="HAMAP-Rule" id="MF_00816"/>
    </source>
</evidence>
<dbReference type="SUPFAM" id="SSF158651">
    <property type="entry name" value="YejL-like"/>
    <property type="match status" value="1"/>
</dbReference>
<reference evidence="2 3" key="1">
    <citation type="journal article" date="2019" name="Environ. Microbiol.">
        <title>Species interactions and distinct microbial communities in high Arctic permafrost affected cryosols are associated with the CH4 and CO2 gas fluxes.</title>
        <authorList>
            <person name="Altshuler I."/>
            <person name="Hamel J."/>
            <person name="Turney S."/>
            <person name="Magnuson E."/>
            <person name="Levesque R."/>
            <person name="Greer C."/>
            <person name="Whyte L.G."/>
        </authorList>
    </citation>
    <scope>NUCLEOTIDE SEQUENCE [LARGE SCALE GENOMIC DNA]</scope>
    <source>
        <strain evidence="2 3">E4</strain>
    </source>
</reference>
<dbReference type="AlphaFoldDB" id="A0A502GR84"/>
<gene>
    <name evidence="2" type="ORF">EAH77_07725</name>
</gene>
<accession>A0A502GR84</accession>
<comment type="similarity">
    <text evidence="1">Belongs to the UPF0352 family.</text>
</comment>
<evidence type="ECO:0000313" key="2">
    <source>
        <dbReference type="EMBL" id="TPG63443.1"/>
    </source>
</evidence>
<dbReference type="OrthoDB" id="5771474at2"/>
<dbReference type="Pfam" id="PF07208">
    <property type="entry name" value="DUF1414"/>
    <property type="match status" value="1"/>
</dbReference>
<dbReference type="HAMAP" id="MF_00816">
    <property type="entry name" value="UPF0352"/>
    <property type="match status" value="1"/>
</dbReference>
<sequence length="75" mass="8173">MPQSSRYSDEHIEQILSELANVLEKHRTPTDLSLMVLGNMVTNLINTSVAPAQRKAIAGSFAGALQASIREDKAH</sequence>
<dbReference type="Gene3D" id="1.10.3390.10">
    <property type="entry name" value="YejL-like"/>
    <property type="match status" value="1"/>
</dbReference>
<protein>
    <recommendedName>
        <fullName evidence="1">UPF0352 protein EAH77_07725</fullName>
    </recommendedName>
</protein>
<dbReference type="Proteomes" id="UP000317663">
    <property type="component" value="Unassembled WGS sequence"/>
</dbReference>
<proteinExistence type="inferred from homology"/>
<dbReference type="NCBIfam" id="NF010242">
    <property type="entry name" value="PRK13689.1"/>
    <property type="match status" value="1"/>
</dbReference>
<dbReference type="InterPro" id="IPR009857">
    <property type="entry name" value="UPF0352"/>
</dbReference>
<organism evidence="2 3">
    <name type="scientific">Ewingella americana</name>
    <dbReference type="NCBI Taxonomy" id="41202"/>
    <lineage>
        <taxon>Bacteria</taxon>
        <taxon>Pseudomonadati</taxon>
        <taxon>Pseudomonadota</taxon>
        <taxon>Gammaproteobacteria</taxon>
        <taxon>Enterobacterales</taxon>
        <taxon>Yersiniaceae</taxon>
        <taxon>Ewingella</taxon>
    </lineage>
</organism>
<dbReference type="PIRSF" id="PIRSF006188">
    <property type="entry name" value="UCP006188"/>
    <property type="match status" value="1"/>
</dbReference>
<keyword evidence="3" id="KW-1185">Reference proteome</keyword>
<dbReference type="InterPro" id="IPR023202">
    <property type="entry name" value="YejL_sf"/>
</dbReference>
<dbReference type="RefSeq" id="WP_140471328.1">
    <property type="nucleotide sequence ID" value="NZ_RCZD01000003.1"/>
</dbReference>